<dbReference type="GO" id="GO:0008168">
    <property type="term" value="F:methyltransferase activity"/>
    <property type="evidence" value="ECO:0007669"/>
    <property type="project" value="UniProtKB-KW"/>
</dbReference>
<comment type="caution">
    <text evidence="6">The sequence shown here is derived from an EMBL/GenBank/DDBJ whole genome shotgun (WGS) entry which is preliminary data.</text>
</comment>
<feature type="domain" description="DNA methylase N-4/N-6" evidence="5">
    <location>
        <begin position="520"/>
        <end position="657"/>
    </location>
</feature>
<dbReference type="EMBL" id="BMEX01000009">
    <property type="protein sequence ID" value="GGA50469.1"/>
    <property type="molecule type" value="Genomic_DNA"/>
</dbReference>
<dbReference type="Pfam" id="PF01555">
    <property type="entry name" value="N6_N4_Mtase"/>
    <property type="match status" value="2"/>
</dbReference>
<name>A0ABQ1GUR0_9BACL</name>
<evidence type="ECO:0000256" key="2">
    <source>
        <dbReference type="ARBA" id="ARBA00022679"/>
    </source>
</evidence>
<evidence type="ECO:0000259" key="5">
    <source>
        <dbReference type="Pfam" id="PF01555"/>
    </source>
</evidence>
<evidence type="ECO:0000256" key="1">
    <source>
        <dbReference type="ARBA" id="ARBA00022603"/>
    </source>
</evidence>
<feature type="region of interest" description="Disordered" evidence="4">
    <location>
        <begin position="90"/>
        <end position="114"/>
    </location>
</feature>
<organism evidence="6 7">
    <name type="scientific">Kroppenstedtia guangzhouensis</name>
    <dbReference type="NCBI Taxonomy" id="1274356"/>
    <lineage>
        <taxon>Bacteria</taxon>
        <taxon>Bacillati</taxon>
        <taxon>Bacillota</taxon>
        <taxon>Bacilli</taxon>
        <taxon>Bacillales</taxon>
        <taxon>Thermoactinomycetaceae</taxon>
        <taxon>Kroppenstedtia</taxon>
    </lineage>
</organism>
<accession>A0ABQ1GUR0</accession>
<keyword evidence="1 6" id="KW-0489">Methyltransferase</keyword>
<dbReference type="InterPro" id="IPR002941">
    <property type="entry name" value="DNA_methylase_N4/N6"/>
</dbReference>
<dbReference type="SUPFAM" id="SSF53335">
    <property type="entry name" value="S-adenosyl-L-methionine-dependent methyltransferases"/>
    <property type="match status" value="2"/>
</dbReference>
<evidence type="ECO:0000256" key="4">
    <source>
        <dbReference type="SAM" id="MobiDB-lite"/>
    </source>
</evidence>
<dbReference type="InterPro" id="IPR029063">
    <property type="entry name" value="SAM-dependent_MTases_sf"/>
</dbReference>
<evidence type="ECO:0000313" key="7">
    <source>
        <dbReference type="Proteomes" id="UP000617979"/>
    </source>
</evidence>
<dbReference type="GO" id="GO:0032259">
    <property type="term" value="P:methylation"/>
    <property type="evidence" value="ECO:0007669"/>
    <property type="project" value="UniProtKB-KW"/>
</dbReference>
<dbReference type="Proteomes" id="UP000617979">
    <property type="component" value="Unassembled WGS sequence"/>
</dbReference>
<keyword evidence="7" id="KW-1185">Reference proteome</keyword>
<reference evidence="7" key="1">
    <citation type="journal article" date="2019" name="Int. J. Syst. Evol. Microbiol.">
        <title>The Global Catalogue of Microorganisms (GCM) 10K type strain sequencing project: providing services to taxonomists for standard genome sequencing and annotation.</title>
        <authorList>
            <consortium name="The Broad Institute Genomics Platform"/>
            <consortium name="The Broad Institute Genome Sequencing Center for Infectious Disease"/>
            <person name="Wu L."/>
            <person name="Ma J."/>
        </authorList>
    </citation>
    <scope>NUCLEOTIDE SEQUENCE [LARGE SCALE GENOMIC DNA]</scope>
    <source>
        <strain evidence="7">CGMCC 1.12404</strain>
    </source>
</reference>
<evidence type="ECO:0000256" key="3">
    <source>
        <dbReference type="ARBA" id="ARBA00022747"/>
    </source>
</evidence>
<protein>
    <submittedName>
        <fullName evidence="6">DNA methylase</fullName>
    </submittedName>
</protein>
<keyword evidence="2" id="KW-0808">Transferase</keyword>
<dbReference type="Gene3D" id="3.40.50.150">
    <property type="entry name" value="Vaccinia Virus protein VP39"/>
    <property type="match status" value="2"/>
</dbReference>
<evidence type="ECO:0000313" key="6">
    <source>
        <dbReference type="EMBL" id="GGA50469.1"/>
    </source>
</evidence>
<feature type="domain" description="DNA methylase N-4/N-6" evidence="5">
    <location>
        <begin position="62"/>
        <end position="169"/>
    </location>
</feature>
<keyword evidence="3" id="KW-0680">Restriction system</keyword>
<gene>
    <name evidence="6" type="ORF">GCM10007416_24520</name>
</gene>
<dbReference type="RefSeq" id="WP_188432815.1">
    <property type="nucleotide sequence ID" value="NZ_BMEX01000009.1"/>
</dbReference>
<sequence length="948" mass="109488">MSEKIQQLSLVDGEEKQTDQPVTCLGRTFDSEEARRAHFTEELRKKLPELRELEGFPKGEDEDILALSDPPYYTACPNPFIPEMMKEWEEERKAKGGEPAREYHREPFAADVSEGKNDPIYNAHSYHTKVPHKAIMRYILHYTEPGDVVFDGFAGTGMTGVAAQLCGDRSAVESLGYQVREDGTILDETGKPFSQLGARKAILNDLSPAATFIAYNYNTPVDAEAFKREAERILEEVEQECGWMYETRHVIDGVLQMDEDGKPVIGRINYTVWSDVFVCPECTEEIVFWEAAVDQDAGKVKKEFSCPGCGAELNKRKMERAWITHYDSAIEETIRQVKQVPVLINYRVGKRRFEKKPDEWDLGLIEKVEGSEIPYWYPKDRMMFKGENWGDTWRAGYHSGITHVHHFYSKRALMTLSKAYHLVSHSTESMRSYLLYTVQQAVLGMAKIARYAPNHFSQVNRYLSGTLYVGSQIVDVSLEYILQGKVNRLAKLLESNHFAQKKTLVETNSLSDCCIDSHSIDYIFLDPPFGANIMYSELNFLWESWLRVFTNNKPEAIENKTQGKTLDDYRKLMTDCFREAYRVLKPGRWMTVEFSNSQASVWNTIQLALQEAGFIVAHVAALDKKQGSFKAVTTTVAVKQDLVISAYKPTEAMTQNLQQTAGTERSVWEFVKGHLAQKAPFLGKKGEVQIDMERTPRVLFDRMVAYHVQRGYPVPLSSGEFQAEVAQRFPLRDGMVFLDSQVAEYDKQRILAKSFVQMNLFVSDENSAIEWLRQQLMKKPQTRQDLHPHFTKEIQYLAKHEILPELDDLLEQNFLRYLGEGPVPSPIHSYLSKNYSDLRNRDKEDPELIAKAKDRWYVPDPNKQADLEKLREKSLLREFNRYVEELEGNRKKLRQFRTEAIRAGFEKAWDEKDYERIVKVGERLPEKVLQEEEKLLRYFDHAQIRLGL</sequence>
<proteinExistence type="predicted"/>